<dbReference type="Proteomes" id="UP000008070">
    <property type="component" value="Chromosome"/>
</dbReference>
<organism evidence="2 3">
    <name type="scientific">Methylorubrum extorquens (strain DSM 6343 / CIP 106787 / DM4)</name>
    <name type="common">Methylobacterium extorquens</name>
    <dbReference type="NCBI Taxonomy" id="661410"/>
    <lineage>
        <taxon>Bacteria</taxon>
        <taxon>Pseudomonadati</taxon>
        <taxon>Pseudomonadota</taxon>
        <taxon>Alphaproteobacteria</taxon>
        <taxon>Hyphomicrobiales</taxon>
        <taxon>Methylobacteriaceae</taxon>
        <taxon>Methylorubrum</taxon>
    </lineage>
</organism>
<dbReference type="KEGG" id="mdi:METDI4441"/>
<feature type="region of interest" description="Disordered" evidence="1">
    <location>
        <begin position="103"/>
        <end position="123"/>
    </location>
</feature>
<sequence length="123" mass="13141">MPTVKRTTRFSYDSTGARFNASKCDLDDLGFRLGDQVIVLYATAAIRGSRRGHVSEHPFILVGAQVPTVGARASLVGRRSAHVGRTGQETREISCRAERFVGDGLVSGPRGPSKAPSTGAWTP</sequence>
<evidence type="ECO:0000313" key="2">
    <source>
        <dbReference type="EMBL" id="CAX26070.1"/>
    </source>
</evidence>
<evidence type="ECO:0000313" key="3">
    <source>
        <dbReference type="Proteomes" id="UP000008070"/>
    </source>
</evidence>
<dbReference type="HOGENOM" id="CLU_2012584_0_0_5"/>
<dbReference type="AlphaFoldDB" id="C7CFD6"/>
<dbReference type="EMBL" id="FP103042">
    <property type="protein sequence ID" value="CAX26070.1"/>
    <property type="molecule type" value="Genomic_DNA"/>
</dbReference>
<reference evidence="3" key="1">
    <citation type="journal article" date="2009" name="PLoS ONE">
        <title>Methylobacterium genome sequences: a reference blueprint to investigate microbial metabolism of C1 compounds from natural and industrial sources.</title>
        <authorList>
            <person name="Vuilleumier S."/>
            <person name="Chistoserdova L."/>
            <person name="Lee M.-C."/>
            <person name="Bringel F."/>
            <person name="Lajus A."/>
            <person name="Zhou Y."/>
            <person name="Gourion B."/>
            <person name="Barbe V."/>
            <person name="Chang J."/>
            <person name="Cruveiller S."/>
            <person name="Dossat C."/>
            <person name="Gillett W."/>
            <person name="Gruffaz C."/>
            <person name="Haugen E."/>
            <person name="Hourcade E."/>
            <person name="Levy R."/>
            <person name="Mangenot S."/>
            <person name="Muller E."/>
            <person name="Nadalig T."/>
            <person name="Pagni M."/>
            <person name="Penny C."/>
            <person name="Peyraud R."/>
            <person name="Robinson D.G."/>
            <person name="Roche D."/>
            <person name="Rouy Z."/>
            <person name="Saenampechek C."/>
            <person name="Salvignol G."/>
            <person name="Vallenet D."/>
            <person name="Wu Z."/>
            <person name="Marx C.J."/>
            <person name="Vorholt J.A."/>
            <person name="Olson M.V."/>
            <person name="Kaul R."/>
            <person name="Weissenbach J."/>
            <person name="Medigue C."/>
            <person name="Lidstrom M.E."/>
        </authorList>
    </citation>
    <scope>NUCLEOTIDE SEQUENCE [LARGE SCALE GENOMIC DNA]</scope>
    <source>
        <strain evidence="3">DSM 6343 / CIP 106787 / DM4</strain>
    </source>
</reference>
<accession>C7CFD6</accession>
<name>C7CFD6_METED</name>
<evidence type="ECO:0000256" key="1">
    <source>
        <dbReference type="SAM" id="MobiDB-lite"/>
    </source>
</evidence>
<protein>
    <submittedName>
        <fullName evidence="2">Uncharacterized protein</fullName>
    </submittedName>
</protein>
<proteinExistence type="predicted"/>
<gene>
    <name evidence="2" type="ORF">METD_I4441</name>
</gene>